<keyword evidence="4" id="KW-1185">Reference proteome</keyword>
<dbReference type="EMBL" id="ACOU01000007">
    <property type="protein sequence ID" value="EKX72134.1"/>
    <property type="molecule type" value="Genomic_DNA"/>
</dbReference>
<dbReference type="KEGG" id="beq:BEWA_045980"/>
<feature type="compositionally biased region" description="Acidic residues" evidence="1">
    <location>
        <begin position="525"/>
        <end position="538"/>
    </location>
</feature>
<evidence type="ECO:0000256" key="1">
    <source>
        <dbReference type="SAM" id="MobiDB-lite"/>
    </source>
</evidence>
<dbReference type="RefSeq" id="XP_004831586.1">
    <property type="nucleotide sequence ID" value="XM_004831529.1"/>
</dbReference>
<feature type="region of interest" description="Disordered" evidence="1">
    <location>
        <begin position="520"/>
        <end position="541"/>
    </location>
</feature>
<comment type="caution">
    <text evidence="3">The sequence shown here is derived from an EMBL/GenBank/DDBJ whole genome shotgun (WGS) entry which is preliminary data.</text>
</comment>
<protein>
    <submittedName>
        <fullName evidence="3">Uncharacterized protein</fullName>
    </submittedName>
</protein>
<sequence length="618" mass="70377">MHIHRLDIGTRVNNPGDGIIRTENKDGVPNGYSSLKYSSTDGKPFDISVLYINGKPLKSIIILVTAIISIVTYCRRGRVLLVHFLILGEIYYYIFNPDTKSEETENVFIEFAPVYNQGLSEEDVKILLRHIRTNRGFNLVHLIEKNRELAGKLIDHSDLIFDISKNPGGHSQGYPCNIKGIYIFVDVRWKIGDNIVRVQHTPTVYSSEFHVKGIESGSGNCIKVKGGLPNDPITEFSVYYYTEDVLYENPIFITLKITNHHKDHIPGYYILSRNANGIWDLRQTSPLVYSSTSDIQEIARNIATYNRLLVDKISDESLRTKLGDIRQGLSIDLTKTNDPPTEESSLTIMSEASSYDSDGIRIPYKKYNDARGYSIVRHASTIPYFTVQSIRTGTDNDIAEDDLPPFGTLFGRLNVYYADYSYKNALLIELRCLYDYPGTDDSSTCIDYYYISDENNEWVAYRLETKAPKWGKEYDTSGRNALIAYVKQTDGKIAPERLGEKLGNSLSKYQPRRINVKQEIKEVTEDPLDTEEEDDEDGDARKGSIAGLGLLSSMDNNPHYDKGQNTTGYIFGFIIVIIILCLYSYFAFSSVRKFARIPYIGRLSHSPFINRRLHRHYT</sequence>
<keyword evidence="2" id="KW-0812">Transmembrane</keyword>
<name>L1LA54_THEEQ</name>
<feature type="transmembrane region" description="Helical" evidence="2">
    <location>
        <begin position="568"/>
        <end position="588"/>
    </location>
</feature>
<dbReference type="GeneID" id="15805126"/>
<evidence type="ECO:0000313" key="4">
    <source>
        <dbReference type="Proteomes" id="UP000031512"/>
    </source>
</evidence>
<dbReference type="AlphaFoldDB" id="L1LA54"/>
<dbReference type="VEuPathDB" id="PiroplasmaDB:BEWA_045980"/>
<proteinExistence type="predicted"/>
<dbReference type="Proteomes" id="UP000031512">
    <property type="component" value="Unassembled WGS sequence"/>
</dbReference>
<organism evidence="3 4">
    <name type="scientific">Theileria equi strain WA</name>
    <dbReference type="NCBI Taxonomy" id="1537102"/>
    <lineage>
        <taxon>Eukaryota</taxon>
        <taxon>Sar</taxon>
        <taxon>Alveolata</taxon>
        <taxon>Apicomplexa</taxon>
        <taxon>Aconoidasida</taxon>
        <taxon>Piroplasmida</taxon>
        <taxon>Theileriidae</taxon>
        <taxon>Theileria</taxon>
    </lineage>
</organism>
<gene>
    <name evidence="3" type="ORF">BEWA_045980</name>
</gene>
<keyword evidence="2" id="KW-0472">Membrane</keyword>
<reference evidence="3 4" key="1">
    <citation type="journal article" date="2012" name="BMC Genomics">
        <title>Comparative genomic analysis and phylogenetic position of Theileria equi.</title>
        <authorList>
            <person name="Kappmeyer L.S."/>
            <person name="Thiagarajan M."/>
            <person name="Herndon D.R."/>
            <person name="Ramsay J.D."/>
            <person name="Caler E."/>
            <person name="Djikeng A."/>
            <person name="Gillespie J.J."/>
            <person name="Lau A.O."/>
            <person name="Roalson E.H."/>
            <person name="Silva J.C."/>
            <person name="Silva M.G."/>
            <person name="Suarez C.E."/>
            <person name="Ueti M.W."/>
            <person name="Nene V.M."/>
            <person name="Mealey R.H."/>
            <person name="Knowles D.P."/>
            <person name="Brayton K.A."/>
        </authorList>
    </citation>
    <scope>NUCLEOTIDE SEQUENCE [LARGE SCALE GENOMIC DNA]</scope>
    <source>
        <strain evidence="3 4">WA</strain>
    </source>
</reference>
<keyword evidence="2" id="KW-1133">Transmembrane helix</keyword>
<evidence type="ECO:0000256" key="2">
    <source>
        <dbReference type="SAM" id="Phobius"/>
    </source>
</evidence>
<accession>L1LA54</accession>
<evidence type="ECO:0000313" key="3">
    <source>
        <dbReference type="EMBL" id="EKX72134.1"/>
    </source>
</evidence>